<dbReference type="Gramene" id="Psat01G0095400-T1">
    <property type="protein sequence ID" value="KAI5441701.1"/>
    <property type="gene ID" value="KIW84_010954"/>
</dbReference>
<dbReference type="Gene3D" id="3.10.10.10">
    <property type="entry name" value="HIV Type 1 Reverse Transcriptase, subunit A, domain 1"/>
    <property type="match status" value="1"/>
</dbReference>
<evidence type="ECO:0000313" key="1">
    <source>
        <dbReference type="EMBL" id="KAI5441701.1"/>
    </source>
</evidence>
<comment type="caution">
    <text evidence="1">The sequence shown here is derived from an EMBL/GenBank/DDBJ whole genome shotgun (WGS) entry which is preliminary data.</text>
</comment>
<reference evidence="1 2" key="1">
    <citation type="journal article" date="2022" name="Nat. Genet.">
        <title>Improved pea reference genome and pan-genome highlight genomic features and evolutionary characteristics.</title>
        <authorList>
            <person name="Yang T."/>
            <person name="Liu R."/>
            <person name="Luo Y."/>
            <person name="Hu S."/>
            <person name="Wang D."/>
            <person name="Wang C."/>
            <person name="Pandey M.K."/>
            <person name="Ge S."/>
            <person name="Xu Q."/>
            <person name="Li N."/>
            <person name="Li G."/>
            <person name="Huang Y."/>
            <person name="Saxena R.K."/>
            <person name="Ji Y."/>
            <person name="Li M."/>
            <person name="Yan X."/>
            <person name="He Y."/>
            <person name="Liu Y."/>
            <person name="Wang X."/>
            <person name="Xiang C."/>
            <person name="Varshney R.K."/>
            <person name="Ding H."/>
            <person name="Gao S."/>
            <person name="Zong X."/>
        </authorList>
    </citation>
    <scope>NUCLEOTIDE SEQUENCE [LARGE SCALE GENOMIC DNA]</scope>
    <source>
        <strain evidence="1 2">cv. Zhongwan 6</strain>
    </source>
</reference>
<dbReference type="EMBL" id="JAMSHJ010000001">
    <property type="protein sequence ID" value="KAI5441701.1"/>
    <property type="molecule type" value="Genomic_DNA"/>
</dbReference>
<dbReference type="Proteomes" id="UP001058974">
    <property type="component" value="Chromosome 1"/>
</dbReference>
<keyword evidence="2" id="KW-1185">Reference proteome</keyword>
<protein>
    <submittedName>
        <fullName evidence="1">Uncharacterized protein</fullName>
    </submittedName>
</protein>
<accession>A0A9D4YLC7</accession>
<dbReference type="SUPFAM" id="SSF56672">
    <property type="entry name" value="DNA/RNA polymerases"/>
    <property type="match status" value="1"/>
</dbReference>
<organism evidence="1 2">
    <name type="scientific">Pisum sativum</name>
    <name type="common">Garden pea</name>
    <name type="synonym">Lathyrus oleraceus</name>
    <dbReference type="NCBI Taxonomy" id="3888"/>
    <lineage>
        <taxon>Eukaryota</taxon>
        <taxon>Viridiplantae</taxon>
        <taxon>Streptophyta</taxon>
        <taxon>Embryophyta</taxon>
        <taxon>Tracheophyta</taxon>
        <taxon>Spermatophyta</taxon>
        <taxon>Magnoliopsida</taxon>
        <taxon>eudicotyledons</taxon>
        <taxon>Gunneridae</taxon>
        <taxon>Pentapetalae</taxon>
        <taxon>rosids</taxon>
        <taxon>fabids</taxon>
        <taxon>Fabales</taxon>
        <taxon>Fabaceae</taxon>
        <taxon>Papilionoideae</taxon>
        <taxon>50 kb inversion clade</taxon>
        <taxon>NPAAA clade</taxon>
        <taxon>Hologalegina</taxon>
        <taxon>IRL clade</taxon>
        <taxon>Fabeae</taxon>
        <taxon>Lathyrus</taxon>
    </lineage>
</organism>
<dbReference type="InterPro" id="IPR043502">
    <property type="entry name" value="DNA/RNA_pol_sf"/>
</dbReference>
<evidence type="ECO:0000313" key="2">
    <source>
        <dbReference type="Proteomes" id="UP001058974"/>
    </source>
</evidence>
<sequence>MFEAEEENDNEDVSDELSCLLEHEDKAIRPFEEKIELVNLSSEDGVKEVKIGSQMCLDSNIVEHRLPLKPEYPPVKQKLRRTHPDMVVKIKEEVQKQIDTGFLVTSEYP</sequence>
<proteinExistence type="predicted"/>
<name>A0A9D4YLC7_PEA</name>
<dbReference type="AlphaFoldDB" id="A0A9D4YLC7"/>
<gene>
    <name evidence="1" type="ORF">KIW84_010954</name>
</gene>